<reference evidence="2 3" key="1">
    <citation type="submission" date="2024-01" db="EMBL/GenBank/DDBJ databases">
        <title>The genomes of 5 underutilized Papilionoideae crops provide insights into root nodulation and disease resistanc.</title>
        <authorList>
            <person name="Yuan L."/>
        </authorList>
    </citation>
    <scope>NUCLEOTIDE SEQUENCE [LARGE SCALE GENOMIC DNA]</scope>
    <source>
        <strain evidence="2">ZHUSHIDOU_FW_LH</strain>
        <tissue evidence="2">Leaf</tissue>
    </source>
</reference>
<dbReference type="EMBL" id="JAYWIO010000008">
    <property type="protein sequence ID" value="KAK7244344.1"/>
    <property type="molecule type" value="Genomic_DNA"/>
</dbReference>
<proteinExistence type="predicted"/>
<evidence type="ECO:0000313" key="2">
    <source>
        <dbReference type="EMBL" id="KAK7244344.1"/>
    </source>
</evidence>
<dbReference type="Gene3D" id="2.40.50.140">
    <property type="entry name" value="Nucleic acid-binding proteins"/>
    <property type="match status" value="1"/>
</dbReference>
<gene>
    <name evidence="2" type="ORF">RIF29_39164</name>
</gene>
<dbReference type="Pfam" id="PF02721">
    <property type="entry name" value="DUF223"/>
    <property type="match status" value="1"/>
</dbReference>
<dbReference type="InterPro" id="IPR012340">
    <property type="entry name" value="NA-bd_OB-fold"/>
</dbReference>
<comment type="caution">
    <text evidence="2">The sequence shown here is derived from an EMBL/GenBank/DDBJ whole genome shotgun (WGS) entry which is preliminary data.</text>
</comment>
<evidence type="ECO:0000259" key="1">
    <source>
        <dbReference type="Pfam" id="PF02721"/>
    </source>
</evidence>
<evidence type="ECO:0000313" key="3">
    <source>
        <dbReference type="Proteomes" id="UP001372338"/>
    </source>
</evidence>
<accession>A0AAN9E174</accession>
<keyword evidence="3" id="KW-1185">Reference proteome</keyword>
<dbReference type="PANTHER" id="PTHR47165">
    <property type="entry name" value="OS03G0429900 PROTEIN"/>
    <property type="match status" value="1"/>
</dbReference>
<dbReference type="Proteomes" id="UP001372338">
    <property type="component" value="Unassembled WGS sequence"/>
</dbReference>
<dbReference type="AlphaFoldDB" id="A0AAN9E174"/>
<name>A0AAN9E174_CROPI</name>
<dbReference type="InterPro" id="IPR003871">
    <property type="entry name" value="RFA1B/D_OB_1st"/>
</dbReference>
<dbReference type="PANTHER" id="PTHR47165:SF4">
    <property type="entry name" value="OS03G0429900 PROTEIN"/>
    <property type="match status" value="1"/>
</dbReference>
<dbReference type="SUPFAM" id="SSF50249">
    <property type="entry name" value="Nucleic acid-binding proteins"/>
    <property type="match status" value="1"/>
</dbReference>
<feature type="domain" description="Replication protein A 70 kDa DNA-binding subunit B/D first OB fold" evidence="1">
    <location>
        <begin position="5"/>
        <end position="107"/>
    </location>
</feature>
<protein>
    <recommendedName>
        <fullName evidence="1">Replication protein A 70 kDa DNA-binding subunit B/D first OB fold domain-containing protein</fullName>
    </recommendedName>
</protein>
<organism evidence="2 3">
    <name type="scientific">Crotalaria pallida</name>
    <name type="common">Smooth rattlebox</name>
    <name type="synonym">Crotalaria striata</name>
    <dbReference type="NCBI Taxonomy" id="3830"/>
    <lineage>
        <taxon>Eukaryota</taxon>
        <taxon>Viridiplantae</taxon>
        <taxon>Streptophyta</taxon>
        <taxon>Embryophyta</taxon>
        <taxon>Tracheophyta</taxon>
        <taxon>Spermatophyta</taxon>
        <taxon>Magnoliopsida</taxon>
        <taxon>eudicotyledons</taxon>
        <taxon>Gunneridae</taxon>
        <taxon>Pentapetalae</taxon>
        <taxon>rosids</taxon>
        <taxon>fabids</taxon>
        <taxon>Fabales</taxon>
        <taxon>Fabaceae</taxon>
        <taxon>Papilionoideae</taxon>
        <taxon>50 kb inversion clade</taxon>
        <taxon>genistoids sensu lato</taxon>
        <taxon>core genistoids</taxon>
        <taxon>Crotalarieae</taxon>
        <taxon>Crotalaria</taxon>
    </lineage>
</organism>
<dbReference type="CDD" id="cd04480">
    <property type="entry name" value="RPA1_DBD_A_like"/>
    <property type="match status" value="1"/>
</dbReference>
<sequence>MEHPYTLIRYITDQSKGISIRARVNMLWHVPINPHSLISDGLHLILMDAMGDSIEATVKGPHVHFFLRTLHEGSVYEFSAFSVVKYLENYRATNHPYKLEFQFSTIFHEVTCAAFPCWSLNNNSVDDVSVFKNKSTHLMGLFFFSL</sequence>